<dbReference type="Proteomes" id="UP000753802">
    <property type="component" value="Unassembled WGS sequence"/>
</dbReference>
<comment type="caution">
    <text evidence="1">The sequence shown here is derived from an EMBL/GenBank/DDBJ whole genome shotgun (WGS) entry which is preliminary data.</text>
</comment>
<evidence type="ECO:0008006" key="3">
    <source>
        <dbReference type="Google" id="ProtNLM"/>
    </source>
</evidence>
<proteinExistence type="predicted"/>
<gene>
    <name evidence="1" type="ORF">GWC95_04010</name>
</gene>
<organism evidence="1 2">
    <name type="scientific">Sediminibacterium roseum</name>
    <dbReference type="NCBI Taxonomy" id="1978412"/>
    <lineage>
        <taxon>Bacteria</taxon>
        <taxon>Pseudomonadati</taxon>
        <taxon>Bacteroidota</taxon>
        <taxon>Chitinophagia</taxon>
        <taxon>Chitinophagales</taxon>
        <taxon>Chitinophagaceae</taxon>
        <taxon>Sediminibacterium</taxon>
    </lineage>
</organism>
<protein>
    <recommendedName>
        <fullName evidence="3">CDP-Glycerol:Poly(Glycerophosphate) glycerophosphotransferase</fullName>
    </recommendedName>
</protein>
<dbReference type="SUPFAM" id="SSF53756">
    <property type="entry name" value="UDP-Glycosyltransferase/glycogen phosphorylase"/>
    <property type="match status" value="1"/>
</dbReference>
<dbReference type="InterPro" id="IPR043148">
    <property type="entry name" value="TagF_C"/>
</dbReference>
<dbReference type="RefSeq" id="WP_161817371.1">
    <property type="nucleotide sequence ID" value="NZ_JAACJS010000002.1"/>
</dbReference>
<sequence length="316" mass="35935">MSKLKGRGLFVFSDPGGAKPLLALINQLSGILEDHRVVSDREYSFFNEFGIVVSRPDMISDFDEFKPEFVFTGTSYTSDIELVYIKEAADRKIPCYSFVDHWSEILQRFKKDDVFCMPDKILVIDQAAKELALNEGIESERLEIFGNPYHLFLKNWEPIIDRKSFFGSYNIDPNDFVITFAPDPLSNAGGALRFGTDEKEIASIFIKALENISTDKKITVIVKLHPNQNYDYLVSAFDDTSIPSVCLKEVDTRYLLYFSDIVVGIFSNILAEASIFGKKIIRILINCLIDPLEVQNIGQVCTTKEQLEKNLHNNLQ</sequence>
<evidence type="ECO:0000313" key="2">
    <source>
        <dbReference type="Proteomes" id="UP000753802"/>
    </source>
</evidence>
<reference evidence="1 2" key="1">
    <citation type="submission" date="2020-01" db="EMBL/GenBank/DDBJ databases">
        <title>Genome analysis.</title>
        <authorList>
            <person name="Wu S."/>
            <person name="Wang G."/>
        </authorList>
    </citation>
    <scope>NUCLEOTIDE SEQUENCE [LARGE SCALE GENOMIC DNA]</scope>
    <source>
        <strain evidence="1 2">SYL130</strain>
    </source>
</reference>
<dbReference type="EMBL" id="JAACJS010000002">
    <property type="protein sequence ID" value="NCI49073.1"/>
    <property type="molecule type" value="Genomic_DNA"/>
</dbReference>
<evidence type="ECO:0000313" key="1">
    <source>
        <dbReference type="EMBL" id="NCI49073.1"/>
    </source>
</evidence>
<accession>A0ABW9ZV28</accession>
<name>A0ABW9ZV28_9BACT</name>
<keyword evidence="2" id="KW-1185">Reference proteome</keyword>
<dbReference type="Gene3D" id="3.40.50.12580">
    <property type="match status" value="1"/>
</dbReference>